<gene>
    <name evidence="5" type="ORF">ACFFP0_03905</name>
</gene>
<comment type="caution">
    <text evidence="5">The sequence shown here is derived from an EMBL/GenBank/DDBJ whole genome shotgun (WGS) entry which is preliminary data.</text>
</comment>
<keyword evidence="1" id="KW-0805">Transcription regulation</keyword>
<name>A0ABV6ADM4_9HYPH</name>
<accession>A0ABV6ADM4</accession>
<dbReference type="RefSeq" id="WP_377256516.1">
    <property type="nucleotide sequence ID" value="NZ_JBHMAA010000006.1"/>
</dbReference>
<dbReference type="PANTHER" id="PTHR43537">
    <property type="entry name" value="TRANSCRIPTIONAL REGULATOR, GNTR FAMILY"/>
    <property type="match status" value="1"/>
</dbReference>
<dbReference type="SMART" id="SM00895">
    <property type="entry name" value="FCD"/>
    <property type="match status" value="1"/>
</dbReference>
<dbReference type="InterPro" id="IPR036390">
    <property type="entry name" value="WH_DNA-bd_sf"/>
</dbReference>
<evidence type="ECO:0000313" key="6">
    <source>
        <dbReference type="Proteomes" id="UP001589692"/>
    </source>
</evidence>
<keyword evidence="3" id="KW-0804">Transcription</keyword>
<dbReference type="Gene3D" id="1.10.10.10">
    <property type="entry name" value="Winged helix-like DNA-binding domain superfamily/Winged helix DNA-binding domain"/>
    <property type="match status" value="1"/>
</dbReference>
<dbReference type="EMBL" id="JBHMAA010000006">
    <property type="protein sequence ID" value="MFB9947977.1"/>
    <property type="molecule type" value="Genomic_DNA"/>
</dbReference>
<dbReference type="InterPro" id="IPR008920">
    <property type="entry name" value="TF_FadR/GntR_C"/>
</dbReference>
<dbReference type="InterPro" id="IPR011711">
    <property type="entry name" value="GntR_C"/>
</dbReference>
<evidence type="ECO:0000313" key="5">
    <source>
        <dbReference type="EMBL" id="MFB9947977.1"/>
    </source>
</evidence>
<protein>
    <submittedName>
        <fullName evidence="5">GntR family transcriptional regulator</fullName>
    </submittedName>
</protein>
<dbReference type="PANTHER" id="PTHR43537:SF45">
    <property type="entry name" value="GNTR FAMILY REGULATORY PROTEIN"/>
    <property type="match status" value="1"/>
</dbReference>
<dbReference type="SMART" id="SM00345">
    <property type="entry name" value="HTH_GNTR"/>
    <property type="match status" value="1"/>
</dbReference>
<evidence type="ECO:0000259" key="4">
    <source>
        <dbReference type="PROSITE" id="PS50949"/>
    </source>
</evidence>
<dbReference type="Proteomes" id="UP001589692">
    <property type="component" value="Unassembled WGS sequence"/>
</dbReference>
<dbReference type="PROSITE" id="PS50949">
    <property type="entry name" value="HTH_GNTR"/>
    <property type="match status" value="1"/>
</dbReference>
<feature type="domain" description="HTH gntR-type" evidence="4">
    <location>
        <begin position="9"/>
        <end position="75"/>
    </location>
</feature>
<dbReference type="Gene3D" id="1.20.120.530">
    <property type="entry name" value="GntR ligand-binding domain-like"/>
    <property type="match status" value="1"/>
</dbReference>
<evidence type="ECO:0000256" key="3">
    <source>
        <dbReference type="ARBA" id="ARBA00023163"/>
    </source>
</evidence>
<dbReference type="SUPFAM" id="SSF48008">
    <property type="entry name" value="GntR ligand-binding domain-like"/>
    <property type="match status" value="1"/>
</dbReference>
<dbReference type="Pfam" id="PF07729">
    <property type="entry name" value="FCD"/>
    <property type="match status" value="1"/>
</dbReference>
<proteinExistence type="predicted"/>
<reference evidence="5 6" key="1">
    <citation type="submission" date="2024-09" db="EMBL/GenBank/DDBJ databases">
        <authorList>
            <person name="Sun Q."/>
            <person name="Mori K."/>
        </authorList>
    </citation>
    <scope>NUCLEOTIDE SEQUENCE [LARGE SCALE GENOMIC DNA]</scope>
    <source>
        <strain evidence="5 6">TBRC 4938</strain>
    </source>
</reference>
<dbReference type="InterPro" id="IPR036388">
    <property type="entry name" value="WH-like_DNA-bd_sf"/>
</dbReference>
<dbReference type="PRINTS" id="PR00035">
    <property type="entry name" value="HTHGNTR"/>
</dbReference>
<dbReference type="SUPFAM" id="SSF46785">
    <property type="entry name" value="Winged helix' DNA-binding domain"/>
    <property type="match status" value="1"/>
</dbReference>
<dbReference type="InterPro" id="IPR000524">
    <property type="entry name" value="Tscrpt_reg_HTH_GntR"/>
</dbReference>
<sequence length="227" mass="26206">MENSIVRVADLRQQVYTTLKERITSGAFPLDTKFQEINLAQDLGVSRTPVREALAMLVRDGLLVQAAKGFRFPDFTYDEIVDVIEIRLRLEPYAVERMIVENDGQSMKQLGARVKATLVGSADSSAYIEVHRRVRQDIYSHVRNRQLVAAINRYEDSVHFMRIRTLSYDPWRRISYEGMLKLADAIEACEPDMARSLMEQQLINARKAYQHYWKESLGFETATNQSI</sequence>
<evidence type="ECO:0000256" key="2">
    <source>
        <dbReference type="ARBA" id="ARBA00023125"/>
    </source>
</evidence>
<keyword evidence="2" id="KW-0238">DNA-binding</keyword>
<organism evidence="5 6">
    <name type="scientific">Rhizobium puerariae</name>
    <dbReference type="NCBI Taxonomy" id="1585791"/>
    <lineage>
        <taxon>Bacteria</taxon>
        <taxon>Pseudomonadati</taxon>
        <taxon>Pseudomonadota</taxon>
        <taxon>Alphaproteobacteria</taxon>
        <taxon>Hyphomicrobiales</taxon>
        <taxon>Rhizobiaceae</taxon>
        <taxon>Rhizobium/Agrobacterium group</taxon>
        <taxon>Rhizobium</taxon>
    </lineage>
</organism>
<dbReference type="Pfam" id="PF00392">
    <property type="entry name" value="GntR"/>
    <property type="match status" value="1"/>
</dbReference>
<evidence type="ECO:0000256" key="1">
    <source>
        <dbReference type="ARBA" id="ARBA00023015"/>
    </source>
</evidence>
<dbReference type="CDD" id="cd07377">
    <property type="entry name" value="WHTH_GntR"/>
    <property type="match status" value="1"/>
</dbReference>
<keyword evidence="6" id="KW-1185">Reference proteome</keyword>